<dbReference type="EMBL" id="CACSLK010030184">
    <property type="protein sequence ID" value="CAA0836888.1"/>
    <property type="molecule type" value="Genomic_DNA"/>
</dbReference>
<evidence type="ECO:0000313" key="3">
    <source>
        <dbReference type="Proteomes" id="UP001153555"/>
    </source>
</evidence>
<organism evidence="2 3">
    <name type="scientific">Striga hermonthica</name>
    <name type="common">Purple witchweed</name>
    <name type="synonym">Buchnera hermonthica</name>
    <dbReference type="NCBI Taxonomy" id="68872"/>
    <lineage>
        <taxon>Eukaryota</taxon>
        <taxon>Viridiplantae</taxon>
        <taxon>Streptophyta</taxon>
        <taxon>Embryophyta</taxon>
        <taxon>Tracheophyta</taxon>
        <taxon>Spermatophyta</taxon>
        <taxon>Magnoliopsida</taxon>
        <taxon>eudicotyledons</taxon>
        <taxon>Gunneridae</taxon>
        <taxon>Pentapetalae</taxon>
        <taxon>asterids</taxon>
        <taxon>lamiids</taxon>
        <taxon>Lamiales</taxon>
        <taxon>Orobanchaceae</taxon>
        <taxon>Buchnereae</taxon>
        <taxon>Striga</taxon>
    </lineage>
</organism>
<keyword evidence="3" id="KW-1185">Reference proteome</keyword>
<sequence>ARRRGLRWEKNGWWIPADDCVRLKGWDPWAEPTGTSGNKDDGDRPIGEWRASAHDARGWTEKATREWPGGRTKDARDVLAYGSNARATSGKDATHARHA</sequence>
<feature type="non-terminal residue" evidence="2">
    <location>
        <position position="99"/>
    </location>
</feature>
<accession>A0A9N7NVE1</accession>
<comment type="caution">
    <text evidence="2">The sequence shown here is derived from an EMBL/GenBank/DDBJ whole genome shotgun (WGS) entry which is preliminary data.</text>
</comment>
<evidence type="ECO:0000313" key="2">
    <source>
        <dbReference type="EMBL" id="CAA0836888.1"/>
    </source>
</evidence>
<dbReference type="AlphaFoldDB" id="A0A9N7NVE1"/>
<proteinExistence type="predicted"/>
<evidence type="ECO:0000256" key="1">
    <source>
        <dbReference type="SAM" id="MobiDB-lite"/>
    </source>
</evidence>
<name>A0A9N7NVE1_STRHE</name>
<feature type="region of interest" description="Disordered" evidence="1">
    <location>
        <begin position="28"/>
        <end position="76"/>
    </location>
</feature>
<gene>
    <name evidence="2" type="ORF">SHERM_03926</name>
</gene>
<feature type="non-terminal residue" evidence="2">
    <location>
        <position position="1"/>
    </location>
</feature>
<protein>
    <submittedName>
        <fullName evidence="2">Uncharacterized protein</fullName>
    </submittedName>
</protein>
<feature type="compositionally biased region" description="Basic and acidic residues" evidence="1">
    <location>
        <begin position="38"/>
        <end position="65"/>
    </location>
</feature>
<reference evidence="2" key="1">
    <citation type="submission" date="2019-12" db="EMBL/GenBank/DDBJ databases">
        <authorList>
            <person name="Scholes J."/>
        </authorList>
    </citation>
    <scope>NUCLEOTIDE SEQUENCE</scope>
</reference>
<dbReference type="Proteomes" id="UP001153555">
    <property type="component" value="Unassembled WGS sequence"/>
</dbReference>